<evidence type="ECO:0000256" key="4">
    <source>
        <dbReference type="ARBA" id="ARBA00022490"/>
    </source>
</evidence>
<reference evidence="15" key="1">
    <citation type="submission" date="2016-10" db="EMBL/GenBank/DDBJ databases">
        <authorList>
            <person name="Varghese N."/>
        </authorList>
    </citation>
    <scope>NUCLEOTIDE SEQUENCE [LARGE SCALE GENOMIC DNA]</scope>
    <source>
        <strain evidence="15">HL 19</strain>
    </source>
</reference>
<dbReference type="NCBIfam" id="TIGR00663">
    <property type="entry name" value="dnan"/>
    <property type="match status" value="1"/>
</dbReference>
<evidence type="ECO:0000256" key="2">
    <source>
        <dbReference type="ARBA" id="ARBA00010752"/>
    </source>
</evidence>
<comment type="subunit">
    <text evidence="10">Forms a ring-shaped head-to-tail homodimer around DNA.</text>
</comment>
<evidence type="ECO:0000313" key="14">
    <source>
        <dbReference type="EMBL" id="SCY23994.1"/>
    </source>
</evidence>
<dbReference type="Pfam" id="PF00712">
    <property type="entry name" value="DNA_pol3_beta"/>
    <property type="match status" value="1"/>
</dbReference>
<dbReference type="InterPro" id="IPR022634">
    <property type="entry name" value="DNA_polIII_beta_N"/>
</dbReference>
<dbReference type="PATRIC" id="fig|381306.5.peg.1917"/>
<comment type="similarity">
    <text evidence="2 10">Belongs to the beta sliding clamp family.</text>
</comment>
<dbReference type="InterPro" id="IPR022637">
    <property type="entry name" value="DNA_polIII_beta_cen"/>
</dbReference>
<dbReference type="PANTHER" id="PTHR30478:SF0">
    <property type="entry name" value="BETA SLIDING CLAMP"/>
    <property type="match status" value="1"/>
</dbReference>
<evidence type="ECO:0000256" key="7">
    <source>
        <dbReference type="ARBA" id="ARBA00022705"/>
    </source>
</evidence>
<keyword evidence="8 10" id="KW-0239">DNA-directed DNA polymerase</keyword>
<dbReference type="SMART" id="SM00480">
    <property type="entry name" value="POL3Bc"/>
    <property type="match status" value="1"/>
</dbReference>
<accession>A0A0N8PNF1</accession>
<feature type="domain" description="DNA polymerase III beta sliding clamp central" evidence="12">
    <location>
        <begin position="129"/>
        <end position="242"/>
    </location>
</feature>
<dbReference type="InterPro" id="IPR046938">
    <property type="entry name" value="DNA_clamp_sf"/>
</dbReference>
<dbReference type="GO" id="GO:0009360">
    <property type="term" value="C:DNA polymerase III complex"/>
    <property type="evidence" value="ECO:0007669"/>
    <property type="project" value="InterPro"/>
</dbReference>
<evidence type="ECO:0000259" key="11">
    <source>
        <dbReference type="Pfam" id="PF00712"/>
    </source>
</evidence>
<dbReference type="Gene3D" id="3.70.10.10">
    <property type="match status" value="1"/>
</dbReference>
<protein>
    <recommendedName>
        <fullName evidence="3 10">Beta sliding clamp</fullName>
    </recommendedName>
</protein>
<evidence type="ECO:0000256" key="1">
    <source>
        <dbReference type="ARBA" id="ARBA00004496"/>
    </source>
</evidence>
<dbReference type="Pfam" id="PF02768">
    <property type="entry name" value="DNA_pol3_beta_3"/>
    <property type="match status" value="1"/>
</dbReference>
<feature type="domain" description="DNA polymerase III beta sliding clamp N-terminal" evidence="11">
    <location>
        <begin position="1"/>
        <end position="118"/>
    </location>
</feature>
<dbReference type="AlphaFoldDB" id="A0A0N8PNF1"/>
<gene>
    <name evidence="14" type="ORF">SAMN05661077_1553</name>
</gene>
<comment type="subcellular location">
    <subcellularLocation>
        <location evidence="1 10">Cytoplasm</location>
    </subcellularLocation>
</comment>
<dbReference type="STRING" id="381306.AN478_01810"/>
<dbReference type="GO" id="GO:0008408">
    <property type="term" value="F:3'-5' exonuclease activity"/>
    <property type="evidence" value="ECO:0007669"/>
    <property type="project" value="InterPro"/>
</dbReference>
<name>A0A0N8PNF1_9GAMM</name>
<dbReference type="Gene3D" id="3.10.150.10">
    <property type="entry name" value="DNA Polymerase III, subunit A, domain 2"/>
    <property type="match status" value="1"/>
</dbReference>
<evidence type="ECO:0000256" key="9">
    <source>
        <dbReference type="ARBA" id="ARBA00023125"/>
    </source>
</evidence>
<evidence type="ECO:0000259" key="12">
    <source>
        <dbReference type="Pfam" id="PF02767"/>
    </source>
</evidence>
<dbReference type="PIRSF" id="PIRSF000804">
    <property type="entry name" value="DNA_pol_III_b"/>
    <property type="match status" value="1"/>
</dbReference>
<dbReference type="CDD" id="cd00140">
    <property type="entry name" value="beta_clamp"/>
    <property type="match status" value="1"/>
</dbReference>
<organism evidence="14 15">
    <name type="scientific">Thiohalorhabdus denitrificans</name>
    <dbReference type="NCBI Taxonomy" id="381306"/>
    <lineage>
        <taxon>Bacteria</taxon>
        <taxon>Pseudomonadati</taxon>
        <taxon>Pseudomonadota</taxon>
        <taxon>Gammaproteobacteria</taxon>
        <taxon>Thiohalorhabdales</taxon>
        <taxon>Thiohalorhabdaceae</taxon>
        <taxon>Thiohalorhabdus</taxon>
    </lineage>
</organism>
<dbReference type="EMBL" id="FMUN01000004">
    <property type="protein sequence ID" value="SCY23994.1"/>
    <property type="molecule type" value="Genomic_DNA"/>
</dbReference>
<keyword evidence="7 10" id="KW-0235">DNA replication</keyword>
<keyword evidence="6 10" id="KW-0548">Nucleotidyltransferase</keyword>
<evidence type="ECO:0000256" key="5">
    <source>
        <dbReference type="ARBA" id="ARBA00022679"/>
    </source>
</evidence>
<sequence>MRFRCAKEDLLAGLNPAASVVESRQTLPILGHLHVRAGDGEVALTGTDLEVELQAGFPGEVEEAGTATVPARKFLDIARSLPDGTQVQVFQDETGVTVQAGRGRYRLAGLQPEDFPRLELDAYQREVSIPQGALKALLEGTSFAMARDDVRYYLNGVLLEWNEANLRAVATDGHRLALMDREVDATSEETRVILPRKGVQELERLLDDTEDPITVGFTANHVRFRLPGVTFTSKLIEGKFPDYRRVIPEANGNRVIGDRKTIQQALRRIAILSNRKTHGIRLSCREGVLELSAENPDQDQGAEEVPVTYDGESLEIGFNVEYLQQAMGALPTEEVVIHVWDAQSSCLIMAPDDTSVKYVVMPMRL</sequence>
<keyword evidence="9" id="KW-0238">DNA-binding</keyword>
<dbReference type="RefSeq" id="WP_074471341.1">
    <property type="nucleotide sequence ID" value="NZ_FMUN01000004.1"/>
</dbReference>
<evidence type="ECO:0000256" key="8">
    <source>
        <dbReference type="ARBA" id="ARBA00022932"/>
    </source>
</evidence>
<feature type="domain" description="DNA polymerase III beta sliding clamp C-terminal" evidence="13">
    <location>
        <begin position="244"/>
        <end position="364"/>
    </location>
</feature>
<evidence type="ECO:0000256" key="10">
    <source>
        <dbReference type="PIRNR" id="PIRNR000804"/>
    </source>
</evidence>
<dbReference type="GO" id="GO:0003887">
    <property type="term" value="F:DNA-directed DNA polymerase activity"/>
    <property type="evidence" value="ECO:0007669"/>
    <property type="project" value="UniProtKB-UniRule"/>
</dbReference>
<evidence type="ECO:0000256" key="6">
    <source>
        <dbReference type="ARBA" id="ARBA00022695"/>
    </source>
</evidence>
<keyword evidence="15" id="KW-1185">Reference proteome</keyword>
<evidence type="ECO:0000313" key="15">
    <source>
        <dbReference type="Proteomes" id="UP000183104"/>
    </source>
</evidence>
<evidence type="ECO:0000259" key="13">
    <source>
        <dbReference type="Pfam" id="PF02768"/>
    </source>
</evidence>
<dbReference type="Pfam" id="PF02767">
    <property type="entry name" value="DNA_pol3_beta_2"/>
    <property type="match status" value="1"/>
</dbReference>
<dbReference type="Proteomes" id="UP000183104">
    <property type="component" value="Unassembled WGS sequence"/>
</dbReference>
<dbReference type="InterPro" id="IPR001001">
    <property type="entry name" value="DNA_polIII_beta"/>
</dbReference>
<dbReference type="SUPFAM" id="SSF55979">
    <property type="entry name" value="DNA clamp"/>
    <property type="match status" value="3"/>
</dbReference>
<keyword evidence="5 10" id="KW-0808">Transferase</keyword>
<comment type="function">
    <text evidence="10">Confers DNA tethering and processivity to DNA polymerases and other proteins. Acts as a clamp, forming a ring around DNA (a reaction catalyzed by the clamp-loading complex) which diffuses in an ATP-independent manner freely and bidirectionally along dsDNA. Initially characterized for its ability to contact the catalytic subunit of DNA polymerase III (Pol III), a complex, multichain enzyme responsible for most of the replicative synthesis in bacteria; Pol III exhibits 3'-5' exonuclease proofreading activity. The beta chain is required for initiation of replication as well as for processivity of DNA replication.</text>
</comment>
<evidence type="ECO:0000256" key="3">
    <source>
        <dbReference type="ARBA" id="ARBA00021035"/>
    </source>
</evidence>
<dbReference type="InterPro" id="IPR022635">
    <property type="entry name" value="DNA_polIII_beta_C"/>
</dbReference>
<dbReference type="GO" id="GO:0003677">
    <property type="term" value="F:DNA binding"/>
    <property type="evidence" value="ECO:0007669"/>
    <property type="project" value="UniProtKB-UniRule"/>
</dbReference>
<proteinExistence type="inferred from homology"/>
<dbReference type="GO" id="GO:0006271">
    <property type="term" value="P:DNA strand elongation involved in DNA replication"/>
    <property type="evidence" value="ECO:0007669"/>
    <property type="project" value="TreeGrafter"/>
</dbReference>
<dbReference type="PANTHER" id="PTHR30478">
    <property type="entry name" value="DNA POLYMERASE III SUBUNIT BETA"/>
    <property type="match status" value="1"/>
</dbReference>
<dbReference type="GO" id="GO:0005737">
    <property type="term" value="C:cytoplasm"/>
    <property type="evidence" value="ECO:0007669"/>
    <property type="project" value="UniProtKB-SubCell"/>
</dbReference>
<keyword evidence="4 10" id="KW-0963">Cytoplasm</keyword>